<keyword evidence="14" id="KW-1185">Reference proteome</keyword>
<evidence type="ECO:0000256" key="4">
    <source>
        <dbReference type="ARBA" id="ARBA00022475"/>
    </source>
</evidence>
<dbReference type="GO" id="GO:0015093">
    <property type="term" value="F:ferrous iron transmembrane transporter activity"/>
    <property type="evidence" value="ECO:0007669"/>
    <property type="project" value="TreeGrafter"/>
</dbReference>
<comment type="caution">
    <text evidence="13">The sequence shown here is derived from an EMBL/GenBank/DDBJ whole genome shotgun (WGS) entry which is preliminary data.</text>
</comment>
<proteinExistence type="inferred from homology"/>
<dbReference type="Proteomes" id="UP000563524">
    <property type="component" value="Unassembled WGS sequence"/>
</dbReference>
<dbReference type="InterPro" id="IPR036837">
    <property type="entry name" value="Cation_efflux_CTD_sf"/>
</dbReference>
<evidence type="ECO:0000256" key="8">
    <source>
        <dbReference type="ARBA" id="ARBA00068882"/>
    </source>
</evidence>
<reference evidence="13 14" key="1">
    <citation type="submission" date="2020-08" db="EMBL/GenBank/DDBJ databases">
        <title>Genomic Encyclopedia of Type Strains, Phase IV (KMG-IV): sequencing the most valuable type-strain genomes for metagenomic binning, comparative biology and taxonomic classification.</title>
        <authorList>
            <person name="Goeker M."/>
        </authorList>
    </citation>
    <scope>NUCLEOTIDE SEQUENCE [LARGE SCALE GENOMIC DNA]</scope>
    <source>
        <strain evidence="13 14">DSM 102850</strain>
    </source>
</reference>
<keyword evidence="5 9" id="KW-0812">Transmembrane</keyword>
<protein>
    <recommendedName>
        <fullName evidence="8">Protein p34</fullName>
    </recommendedName>
</protein>
<dbReference type="InterPro" id="IPR002524">
    <property type="entry name" value="Cation_efflux"/>
</dbReference>
<dbReference type="Gene3D" id="3.30.70.1350">
    <property type="entry name" value="Cation efflux protein, cytoplasmic domain"/>
    <property type="match status" value="1"/>
</dbReference>
<feature type="transmembrane region" description="Helical" evidence="9">
    <location>
        <begin position="68"/>
        <end position="86"/>
    </location>
</feature>
<comment type="similarity">
    <text evidence="2">Belongs to the cation diffusion facilitator (CDF) transporter (TC 2.A.4) family.</text>
</comment>
<dbReference type="Pfam" id="PF01545">
    <property type="entry name" value="Cation_efflux"/>
    <property type="match status" value="1"/>
</dbReference>
<evidence type="ECO:0000259" key="12">
    <source>
        <dbReference type="Pfam" id="PF16916"/>
    </source>
</evidence>
<accession>A0A840I2Z5</accession>
<dbReference type="Pfam" id="PF16916">
    <property type="entry name" value="ZT_dimer"/>
    <property type="match status" value="1"/>
</dbReference>
<feature type="transmembrane region" description="Helical" evidence="9">
    <location>
        <begin position="138"/>
        <end position="155"/>
    </location>
</feature>
<evidence type="ECO:0000256" key="5">
    <source>
        <dbReference type="ARBA" id="ARBA00022692"/>
    </source>
</evidence>
<evidence type="ECO:0000256" key="6">
    <source>
        <dbReference type="ARBA" id="ARBA00022989"/>
    </source>
</evidence>
<evidence type="ECO:0000256" key="7">
    <source>
        <dbReference type="ARBA" id="ARBA00023136"/>
    </source>
</evidence>
<dbReference type="GO" id="GO:0005886">
    <property type="term" value="C:plasma membrane"/>
    <property type="evidence" value="ECO:0007669"/>
    <property type="project" value="UniProtKB-SubCell"/>
</dbReference>
<name>A0A840I2Z5_9PROT</name>
<evidence type="ECO:0000256" key="2">
    <source>
        <dbReference type="ARBA" id="ARBA00008114"/>
    </source>
</evidence>
<evidence type="ECO:0000313" key="14">
    <source>
        <dbReference type="Proteomes" id="UP000563524"/>
    </source>
</evidence>
<evidence type="ECO:0000259" key="11">
    <source>
        <dbReference type="Pfam" id="PF01545"/>
    </source>
</evidence>
<feature type="transmembrane region" description="Helical" evidence="9">
    <location>
        <begin position="167"/>
        <end position="187"/>
    </location>
</feature>
<keyword evidence="7 9" id="KW-0472">Membrane</keyword>
<evidence type="ECO:0000256" key="3">
    <source>
        <dbReference type="ARBA" id="ARBA00022448"/>
    </source>
</evidence>
<dbReference type="FunFam" id="3.30.70.1350:FF:000002">
    <property type="entry name" value="Ferrous-iron efflux pump FieF"/>
    <property type="match status" value="1"/>
</dbReference>
<dbReference type="InterPro" id="IPR050291">
    <property type="entry name" value="CDF_Transporter"/>
</dbReference>
<keyword evidence="4" id="KW-1003">Cell membrane</keyword>
<evidence type="ECO:0000256" key="9">
    <source>
        <dbReference type="SAM" id="Phobius"/>
    </source>
</evidence>
<evidence type="ECO:0000256" key="1">
    <source>
        <dbReference type="ARBA" id="ARBA00004651"/>
    </source>
</evidence>
<organism evidence="13 14">
    <name type="scientific">Parvularcula dongshanensis</name>
    <dbReference type="NCBI Taxonomy" id="1173995"/>
    <lineage>
        <taxon>Bacteria</taxon>
        <taxon>Pseudomonadati</taxon>
        <taxon>Pseudomonadota</taxon>
        <taxon>Alphaproteobacteria</taxon>
        <taxon>Parvularculales</taxon>
        <taxon>Parvularculaceae</taxon>
        <taxon>Parvularcula</taxon>
    </lineage>
</organism>
<dbReference type="AlphaFoldDB" id="A0A840I2Z5"/>
<evidence type="ECO:0000256" key="10">
    <source>
        <dbReference type="SAM" id="SignalP"/>
    </source>
</evidence>
<feature type="signal peptide" evidence="10">
    <location>
        <begin position="1"/>
        <end position="21"/>
    </location>
</feature>
<dbReference type="GO" id="GO:0015341">
    <property type="term" value="F:zinc efflux antiporter activity"/>
    <property type="evidence" value="ECO:0007669"/>
    <property type="project" value="TreeGrafter"/>
</dbReference>
<dbReference type="InterPro" id="IPR058533">
    <property type="entry name" value="Cation_efflux_TM"/>
</dbReference>
<dbReference type="SUPFAM" id="SSF161111">
    <property type="entry name" value="Cation efflux protein transmembrane domain-like"/>
    <property type="match status" value="1"/>
</dbReference>
<feature type="transmembrane region" description="Helical" evidence="9">
    <location>
        <begin position="98"/>
        <end position="118"/>
    </location>
</feature>
<dbReference type="PANTHER" id="PTHR43840:SF41">
    <property type="entry name" value="CATION-EFFLUX PUMP FIEF"/>
    <property type="match status" value="1"/>
</dbReference>
<dbReference type="NCBIfam" id="TIGR01297">
    <property type="entry name" value="CDF"/>
    <property type="match status" value="1"/>
</dbReference>
<dbReference type="Gene3D" id="1.20.1510.10">
    <property type="entry name" value="Cation efflux protein transmembrane domain"/>
    <property type="match status" value="1"/>
</dbReference>
<keyword evidence="10" id="KW-0732">Signal</keyword>
<evidence type="ECO:0000313" key="13">
    <source>
        <dbReference type="EMBL" id="MBB4658643.1"/>
    </source>
</evidence>
<feature type="domain" description="Cation efflux protein cytoplasmic" evidence="12">
    <location>
        <begin position="195"/>
        <end position="272"/>
    </location>
</feature>
<dbReference type="GO" id="GO:0006882">
    <property type="term" value="P:intracellular zinc ion homeostasis"/>
    <property type="evidence" value="ECO:0007669"/>
    <property type="project" value="TreeGrafter"/>
</dbReference>
<gene>
    <name evidence="13" type="ORF">GGQ59_001157</name>
</gene>
<dbReference type="InterPro" id="IPR027470">
    <property type="entry name" value="Cation_efflux_CTD"/>
</dbReference>
<dbReference type="SUPFAM" id="SSF160240">
    <property type="entry name" value="Cation efflux protein cytoplasmic domain-like"/>
    <property type="match status" value="1"/>
</dbReference>
<comment type="subcellular location">
    <subcellularLocation>
        <location evidence="1">Cell membrane</location>
        <topology evidence="1">Multi-pass membrane protein</topology>
    </subcellularLocation>
</comment>
<keyword evidence="6 9" id="KW-1133">Transmembrane helix</keyword>
<feature type="domain" description="Cation efflux protein transmembrane" evidence="11">
    <location>
        <begin position="2"/>
        <end position="183"/>
    </location>
</feature>
<keyword evidence="3" id="KW-0813">Transport</keyword>
<sequence length="285" mass="30476">MAVALGLLLAKLYGWLTTGSAAVLGSAADSGLDLLGSAVAFGAVRYAAQPADSDHRFGHQKAEGLAAMMQAIVISASAIFVAYEGISRLVDPQPLRDAALAMRVLGLATLVTIALVAFQTVAARRSGSLVIRGDRAHYVGDVIANLGALLAVLLADRYGLLRADGAAALLASAFLLWSVRGILLGALPQVMDQELPDADRRRIATITDAVPGVMGHHALRTRMAGRRRYIQIHLEMDPYITLLQSHDIADEVEERLKDAFPDAEVITHQDPYGHEDADHGDHDRH</sequence>
<dbReference type="InterPro" id="IPR027469">
    <property type="entry name" value="Cation_efflux_TMD_sf"/>
</dbReference>
<dbReference type="PANTHER" id="PTHR43840">
    <property type="entry name" value="MITOCHONDRIAL METAL TRANSPORTER 1-RELATED"/>
    <property type="match status" value="1"/>
</dbReference>
<dbReference type="EMBL" id="JACHOB010000002">
    <property type="protein sequence ID" value="MBB4658643.1"/>
    <property type="molecule type" value="Genomic_DNA"/>
</dbReference>
<feature type="chain" id="PRO_5032546433" description="Protein p34" evidence="10">
    <location>
        <begin position="22"/>
        <end position="285"/>
    </location>
</feature>
<dbReference type="GO" id="GO:0015086">
    <property type="term" value="F:cadmium ion transmembrane transporter activity"/>
    <property type="evidence" value="ECO:0007669"/>
    <property type="project" value="TreeGrafter"/>
</dbReference>